<dbReference type="Pfam" id="PF00486">
    <property type="entry name" value="Trans_reg_C"/>
    <property type="match status" value="1"/>
</dbReference>
<protein>
    <submittedName>
        <fullName evidence="6">Response regulator</fullName>
    </submittedName>
</protein>
<dbReference type="Pfam" id="PF00072">
    <property type="entry name" value="Response_reg"/>
    <property type="match status" value="1"/>
</dbReference>
<dbReference type="SMART" id="SM00862">
    <property type="entry name" value="Trans_reg_C"/>
    <property type="match status" value="1"/>
</dbReference>
<dbReference type="SMART" id="SM00448">
    <property type="entry name" value="REC"/>
    <property type="match status" value="1"/>
</dbReference>
<name>A0ABV7VFQ1_9PROT</name>
<comment type="caution">
    <text evidence="6">The sequence shown here is derived from an EMBL/GenBank/DDBJ whole genome shotgun (WGS) entry which is preliminary data.</text>
</comment>
<organism evidence="6 7">
    <name type="scientific">Ferrovibrio xuzhouensis</name>
    <dbReference type="NCBI Taxonomy" id="1576914"/>
    <lineage>
        <taxon>Bacteria</taxon>
        <taxon>Pseudomonadati</taxon>
        <taxon>Pseudomonadota</taxon>
        <taxon>Alphaproteobacteria</taxon>
        <taxon>Rhodospirillales</taxon>
        <taxon>Rhodospirillaceae</taxon>
        <taxon>Ferrovibrio</taxon>
    </lineage>
</organism>
<dbReference type="InterPro" id="IPR036388">
    <property type="entry name" value="WH-like_DNA-bd_sf"/>
</dbReference>
<dbReference type="PROSITE" id="PS51755">
    <property type="entry name" value="OMPR_PHOB"/>
    <property type="match status" value="1"/>
</dbReference>
<dbReference type="InterPro" id="IPR011006">
    <property type="entry name" value="CheY-like_superfamily"/>
</dbReference>
<dbReference type="EMBL" id="JBHRYJ010000001">
    <property type="protein sequence ID" value="MFC3675451.1"/>
    <property type="molecule type" value="Genomic_DNA"/>
</dbReference>
<dbReference type="CDD" id="cd17620">
    <property type="entry name" value="REC_OmpR_KdpE-like"/>
    <property type="match status" value="1"/>
</dbReference>
<evidence type="ECO:0000313" key="6">
    <source>
        <dbReference type="EMBL" id="MFC3675451.1"/>
    </source>
</evidence>
<feature type="domain" description="OmpR/PhoB-type" evidence="5">
    <location>
        <begin position="129"/>
        <end position="228"/>
    </location>
</feature>
<evidence type="ECO:0000256" key="3">
    <source>
        <dbReference type="PROSITE-ProRule" id="PRU01091"/>
    </source>
</evidence>
<dbReference type="InterPro" id="IPR039420">
    <property type="entry name" value="WalR-like"/>
</dbReference>
<evidence type="ECO:0000256" key="1">
    <source>
        <dbReference type="ARBA" id="ARBA00023125"/>
    </source>
</evidence>
<dbReference type="InterPro" id="IPR001867">
    <property type="entry name" value="OmpR/PhoB-type_DNA-bd"/>
</dbReference>
<reference evidence="7" key="1">
    <citation type="journal article" date="2019" name="Int. J. Syst. Evol. Microbiol.">
        <title>The Global Catalogue of Microorganisms (GCM) 10K type strain sequencing project: providing services to taxonomists for standard genome sequencing and annotation.</title>
        <authorList>
            <consortium name="The Broad Institute Genomics Platform"/>
            <consortium name="The Broad Institute Genome Sequencing Center for Infectious Disease"/>
            <person name="Wu L."/>
            <person name="Ma J."/>
        </authorList>
    </citation>
    <scope>NUCLEOTIDE SEQUENCE [LARGE SCALE GENOMIC DNA]</scope>
    <source>
        <strain evidence="7">KCTC 42182</strain>
    </source>
</reference>
<proteinExistence type="predicted"/>
<evidence type="ECO:0000259" key="4">
    <source>
        <dbReference type="PROSITE" id="PS50110"/>
    </source>
</evidence>
<evidence type="ECO:0000313" key="7">
    <source>
        <dbReference type="Proteomes" id="UP001595711"/>
    </source>
</evidence>
<dbReference type="Proteomes" id="UP001595711">
    <property type="component" value="Unassembled WGS sequence"/>
</dbReference>
<dbReference type="Gene3D" id="3.40.50.2300">
    <property type="match status" value="1"/>
</dbReference>
<dbReference type="PROSITE" id="PS50110">
    <property type="entry name" value="RESPONSE_REGULATORY"/>
    <property type="match status" value="1"/>
</dbReference>
<accession>A0ABV7VFQ1</accession>
<feature type="domain" description="Response regulatory" evidence="4">
    <location>
        <begin position="6"/>
        <end position="119"/>
    </location>
</feature>
<dbReference type="PANTHER" id="PTHR48111:SF50">
    <property type="entry name" value="KDP OPERON TRANSCRIPTIONAL REGULATORY PROTEIN KDPE"/>
    <property type="match status" value="1"/>
</dbReference>
<dbReference type="InterPro" id="IPR001789">
    <property type="entry name" value="Sig_transdc_resp-reg_receiver"/>
</dbReference>
<dbReference type="CDD" id="cd00383">
    <property type="entry name" value="trans_reg_C"/>
    <property type="match status" value="1"/>
</dbReference>
<dbReference type="PANTHER" id="PTHR48111">
    <property type="entry name" value="REGULATOR OF RPOS"/>
    <property type="match status" value="1"/>
</dbReference>
<dbReference type="Gene3D" id="6.10.250.690">
    <property type="match status" value="1"/>
</dbReference>
<dbReference type="SUPFAM" id="SSF52172">
    <property type="entry name" value="CheY-like"/>
    <property type="match status" value="1"/>
</dbReference>
<feature type="modified residue" description="4-aspartylphosphate" evidence="2">
    <location>
        <position position="55"/>
    </location>
</feature>
<evidence type="ECO:0000256" key="2">
    <source>
        <dbReference type="PROSITE-ProRule" id="PRU00169"/>
    </source>
</evidence>
<feature type="DNA-binding region" description="OmpR/PhoB-type" evidence="3">
    <location>
        <begin position="129"/>
        <end position="228"/>
    </location>
</feature>
<dbReference type="RefSeq" id="WP_379724053.1">
    <property type="nucleotide sequence ID" value="NZ_JBHRYJ010000001.1"/>
</dbReference>
<gene>
    <name evidence="6" type="ORF">ACFOOQ_07850</name>
</gene>
<evidence type="ECO:0000259" key="5">
    <source>
        <dbReference type="PROSITE" id="PS51755"/>
    </source>
</evidence>
<keyword evidence="1 3" id="KW-0238">DNA-binding</keyword>
<keyword evidence="7" id="KW-1185">Reference proteome</keyword>
<keyword evidence="2" id="KW-0597">Phosphoprotein</keyword>
<dbReference type="Gene3D" id="1.10.10.10">
    <property type="entry name" value="Winged helix-like DNA-binding domain superfamily/Winged helix DNA-binding domain"/>
    <property type="match status" value="1"/>
</dbReference>
<sequence>MAEGAAILVIDDEPQIRRFLRVSLEAHGFRILEATSGQEGLRLAALEKPDLVVLDLGLPDMDGQAVLGRLREWTTLPVIVLSVRADETDKIAALDAGADDYVTKPFGTGELLARIRAALRHTIGAGSGTAVFETGGLKVDLEKRLVSLRGEPVRLSPKEYDLLKLLVQHAGKVLTHQFILRQVWGPAHESDVQYLRVFARQLRQKIEADAAQPQLLLTEPGVGYRLNAE</sequence>